<sequence length="440" mass="48066">MRANHVILGLVALFLTTANFASISAQEKDQPAAEKAAETKPADDQGKTESKPAEKKPEQPAKSEGDAKEKAKDEPKQDAPEKDASEKDAPEKEAAPAKPQPDPVWLEKGVWTLPPTDGPAATDFSLVGEYAGDITMPTASKNDDEADNSDSTGKRRFGVQIRTLGSGQFEALAYEGGLPGDKEFDESTQLRLIGRRNGDTLVLSGGPWALFAGPEQCRLINMEGASLGDLPRVNRTSPTMGAKAPENALVLFDGTNTDEFTQANMDDQKLLKQGANINWLLTDFDLHLEYRIPHMPGMQGQKRGNSGIYLQSRYECQILDSFGTERVFNGLGALYRFKPPRLNMAFPPLVWQTYDVQFTAARFGANGKKLRPAHVTSWVNGVKVQDNVALPGPTGAGKDEEALPLQTFLQNHTDPVRFRNVWVVDRGLVASDSFPVKSEE</sequence>
<dbReference type="PANTHER" id="PTHR33546:SF1">
    <property type="entry name" value="LARGE, MULTIFUNCTIONAL SECRETED PROTEIN"/>
    <property type="match status" value="1"/>
</dbReference>
<gene>
    <name evidence="4" type="ORF">LOC71_14130</name>
</gene>
<organism evidence="4 5">
    <name type="scientific">Rhodopirellula halodulae</name>
    <dbReference type="NCBI Taxonomy" id="2894198"/>
    <lineage>
        <taxon>Bacteria</taxon>
        <taxon>Pseudomonadati</taxon>
        <taxon>Planctomycetota</taxon>
        <taxon>Planctomycetia</taxon>
        <taxon>Pirellulales</taxon>
        <taxon>Pirellulaceae</taxon>
        <taxon>Rhodopirellula</taxon>
    </lineage>
</organism>
<proteinExistence type="predicted"/>
<feature type="domain" description="3-keto-alpha-glucoside-1,2-lyase/3-keto-2-hydroxy-glucal hydratase" evidence="3">
    <location>
        <begin position="250"/>
        <end position="423"/>
    </location>
</feature>
<evidence type="ECO:0000256" key="1">
    <source>
        <dbReference type="SAM" id="MobiDB-lite"/>
    </source>
</evidence>
<dbReference type="Proteomes" id="UP001430306">
    <property type="component" value="Unassembled WGS sequence"/>
</dbReference>
<dbReference type="Pfam" id="PF06439">
    <property type="entry name" value="3keto-disac_hyd"/>
    <property type="match status" value="1"/>
</dbReference>
<comment type="caution">
    <text evidence="4">The sequence shown here is derived from an EMBL/GenBank/DDBJ whole genome shotgun (WGS) entry which is preliminary data.</text>
</comment>
<feature type="chain" id="PRO_5045487619" evidence="2">
    <location>
        <begin position="22"/>
        <end position="440"/>
    </location>
</feature>
<dbReference type="InterPro" id="IPR010496">
    <property type="entry name" value="AL/BT2_dom"/>
</dbReference>
<accession>A0ABS8NJ51</accession>
<protein>
    <submittedName>
        <fullName evidence="4">DUF1080 domain-containing protein</fullName>
    </submittedName>
</protein>
<dbReference type="Gene3D" id="2.60.120.560">
    <property type="entry name" value="Exo-inulinase, domain 1"/>
    <property type="match status" value="1"/>
</dbReference>
<dbReference type="PANTHER" id="PTHR33546">
    <property type="entry name" value="LARGE, MULTIFUNCTIONAL SECRETED PROTEIN-RELATED"/>
    <property type="match status" value="1"/>
</dbReference>
<feature type="region of interest" description="Disordered" evidence="1">
    <location>
        <begin position="24"/>
        <end position="107"/>
    </location>
</feature>
<evidence type="ECO:0000259" key="3">
    <source>
        <dbReference type="Pfam" id="PF06439"/>
    </source>
</evidence>
<evidence type="ECO:0000313" key="5">
    <source>
        <dbReference type="Proteomes" id="UP001430306"/>
    </source>
</evidence>
<dbReference type="EMBL" id="JAJKFW010000024">
    <property type="protein sequence ID" value="MCC9643419.1"/>
    <property type="molecule type" value="Genomic_DNA"/>
</dbReference>
<reference evidence="4" key="1">
    <citation type="submission" date="2021-11" db="EMBL/GenBank/DDBJ databases">
        <title>Genome sequence.</title>
        <authorList>
            <person name="Sun Q."/>
        </authorList>
    </citation>
    <scope>NUCLEOTIDE SEQUENCE</scope>
    <source>
        <strain evidence="4">JC740</strain>
    </source>
</reference>
<feature type="signal peptide" evidence="2">
    <location>
        <begin position="1"/>
        <end position="21"/>
    </location>
</feature>
<name>A0ABS8NJ51_9BACT</name>
<evidence type="ECO:0000313" key="4">
    <source>
        <dbReference type="EMBL" id="MCC9643419.1"/>
    </source>
</evidence>
<feature type="compositionally biased region" description="Basic and acidic residues" evidence="1">
    <location>
        <begin position="26"/>
        <end position="95"/>
    </location>
</feature>
<keyword evidence="2" id="KW-0732">Signal</keyword>
<keyword evidence="5" id="KW-1185">Reference proteome</keyword>
<evidence type="ECO:0000256" key="2">
    <source>
        <dbReference type="SAM" id="SignalP"/>
    </source>
</evidence>